<dbReference type="GO" id="GO:0035312">
    <property type="term" value="F:5'-3' DNA exonuclease activity"/>
    <property type="evidence" value="ECO:0007669"/>
    <property type="project" value="TreeGrafter"/>
</dbReference>
<keyword evidence="3" id="KW-1185">Reference proteome</keyword>
<proteinExistence type="predicted"/>
<dbReference type="Pfam" id="PF02811">
    <property type="entry name" value="PHP"/>
    <property type="match status" value="1"/>
</dbReference>
<dbReference type="CDD" id="cd07438">
    <property type="entry name" value="PHP_HisPPase_AMP"/>
    <property type="match status" value="1"/>
</dbReference>
<protein>
    <submittedName>
        <fullName evidence="2">PHP domain protein</fullName>
    </submittedName>
</protein>
<gene>
    <name evidence="2" type="ORF">GCWU0000282_000524</name>
</gene>
<evidence type="ECO:0000313" key="3">
    <source>
        <dbReference type="Proteomes" id="UP000018227"/>
    </source>
</evidence>
<organism evidence="2 3">
    <name type="scientific">Catonella morbi ATCC 51271</name>
    <dbReference type="NCBI Taxonomy" id="592026"/>
    <lineage>
        <taxon>Bacteria</taxon>
        <taxon>Bacillati</taxon>
        <taxon>Bacillota</taxon>
        <taxon>Clostridia</taxon>
        <taxon>Lachnospirales</taxon>
        <taxon>Lachnospiraceae</taxon>
        <taxon>Catonella</taxon>
    </lineage>
</organism>
<dbReference type="AlphaFoldDB" id="V2Y7W0"/>
<dbReference type="InterPro" id="IPR016195">
    <property type="entry name" value="Pol/histidinol_Pase-like"/>
</dbReference>
<dbReference type="SUPFAM" id="SSF89550">
    <property type="entry name" value="PHP domain-like"/>
    <property type="match status" value="1"/>
</dbReference>
<reference evidence="2 3" key="1">
    <citation type="submission" date="2013-06" db="EMBL/GenBank/DDBJ databases">
        <authorList>
            <person name="Weinstock G."/>
            <person name="Sodergren E."/>
            <person name="Clifton S."/>
            <person name="Fulton L."/>
            <person name="Fulton B."/>
            <person name="Courtney L."/>
            <person name="Fronick C."/>
            <person name="Harrison M."/>
            <person name="Strong C."/>
            <person name="Farmer C."/>
            <person name="Delahaunty K."/>
            <person name="Markovic C."/>
            <person name="Hall O."/>
            <person name="Minx P."/>
            <person name="Tomlinson C."/>
            <person name="Mitreva M."/>
            <person name="Nelson J."/>
            <person name="Hou S."/>
            <person name="Wollam A."/>
            <person name="Pepin K.H."/>
            <person name="Johnson M."/>
            <person name="Bhonagiri V."/>
            <person name="Nash W.E."/>
            <person name="Warren W."/>
            <person name="Chinwalla A."/>
            <person name="Mardis E.R."/>
            <person name="Wilson R.K."/>
        </authorList>
    </citation>
    <scope>NUCLEOTIDE SEQUENCE [LARGE SCALE GENOMIC DNA]</scope>
    <source>
        <strain evidence="2 3">ATCC 51271</strain>
    </source>
</reference>
<dbReference type="eggNOG" id="COG0613">
    <property type="taxonomic scope" value="Bacteria"/>
</dbReference>
<dbReference type="Gene3D" id="3.20.20.140">
    <property type="entry name" value="Metal-dependent hydrolases"/>
    <property type="match status" value="1"/>
</dbReference>
<name>V2Y7W0_9FIRM</name>
<dbReference type="GO" id="GO:0004534">
    <property type="term" value="F:5'-3' RNA exonuclease activity"/>
    <property type="evidence" value="ECO:0007669"/>
    <property type="project" value="TreeGrafter"/>
</dbReference>
<feature type="domain" description="Polymerase/histidinol phosphatase N-terminal" evidence="1">
    <location>
        <begin position="10"/>
        <end position="83"/>
    </location>
</feature>
<dbReference type="HOGENOM" id="CLU_067347_1_0_9"/>
<sequence>MIKKEKMKTIDLHVHSIFSDGSETTEKLVELAAEAKLAAFALTDHDTTDGYKSLYQAASRHNTGLPKEEQLEVLPGVEISAAYKQGDIHILGLLVDPDDGDFNALLKSAEKERIGRNIKMIDNLKSAGLPISYEEIVAASPDSIITRAHFGKYLVEKGIVPDYTSAFEKYLGDDTPYYVARKFTGPKDAIEGIIKAGGVPVLAHPIIYRLPTPELEALVDTLIGYGLRGIETIYSSHTKQDENYVRGLAKRKGLIITGGSDFHGKPKPAISIGTGRGNLRIPYSILENLREEQRKLATLL</sequence>
<dbReference type="OrthoDB" id="9804333at2"/>
<comment type="caution">
    <text evidence="2">The sequence shown here is derived from an EMBL/GenBank/DDBJ whole genome shotgun (WGS) entry which is preliminary data.</text>
</comment>
<dbReference type="PANTHER" id="PTHR42924">
    <property type="entry name" value="EXONUCLEASE"/>
    <property type="match status" value="1"/>
</dbReference>
<evidence type="ECO:0000259" key="1">
    <source>
        <dbReference type="SMART" id="SM00481"/>
    </source>
</evidence>
<dbReference type="STRING" id="592026.GCWU0000282_000524"/>
<dbReference type="InterPro" id="IPR003141">
    <property type="entry name" value="Pol/His_phosphatase_N"/>
</dbReference>
<dbReference type="Gene3D" id="1.10.150.650">
    <property type="match status" value="1"/>
</dbReference>
<evidence type="ECO:0000313" key="2">
    <source>
        <dbReference type="EMBL" id="ESL04177.1"/>
    </source>
</evidence>
<dbReference type="SMART" id="SM00481">
    <property type="entry name" value="POLIIIAc"/>
    <property type="match status" value="1"/>
</dbReference>
<dbReference type="PANTHER" id="PTHR42924:SF3">
    <property type="entry name" value="POLYMERASE_HISTIDINOL PHOSPHATASE N-TERMINAL DOMAIN-CONTAINING PROTEIN"/>
    <property type="match status" value="1"/>
</dbReference>
<dbReference type="InterPro" id="IPR004013">
    <property type="entry name" value="PHP_dom"/>
</dbReference>
<accession>V2Y7W0</accession>
<dbReference type="Proteomes" id="UP000018227">
    <property type="component" value="Unassembled WGS sequence"/>
</dbReference>
<dbReference type="EMBL" id="ACIL03000005">
    <property type="protein sequence ID" value="ESL04177.1"/>
    <property type="molecule type" value="Genomic_DNA"/>
</dbReference>
<dbReference type="InterPro" id="IPR052018">
    <property type="entry name" value="PHP_domain"/>
</dbReference>